<dbReference type="EMBL" id="FQ790349">
    <property type="protein sequence ID" value="CCD54042.1"/>
    <property type="molecule type" value="Genomic_DNA"/>
</dbReference>
<dbReference type="HOGENOM" id="CLU_2775674_0_0_1"/>
<dbReference type="InParanoid" id="G2YQZ4"/>
<gene>
    <name evidence="1" type="ORF">BofuT4_uP132220.1</name>
</gene>
<name>G2YQZ4_BOTF4</name>
<proteinExistence type="predicted"/>
<evidence type="ECO:0000313" key="1">
    <source>
        <dbReference type="EMBL" id="CCD54042.1"/>
    </source>
</evidence>
<accession>G2YQZ4</accession>
<evidence type="ECO:0000313" key="2">
    <source>
        <dbReference type="Proteomes" id="UP000008177"/>
    </source>
</evidence>
<reference evidence="2" key="1">
    <citation type="journal article" date="2011" name="PLoS Genet.">
        <title>Genomic analysis of the necrotrophic fungal pathogens Sclerotinia sclerotiorum and Botrytis cinerea.</title>
        <authorList>
            <person name="Amselem J."/>
            <person name="Cuomo C.A."/>
            <person name="van Kan J.A."/>
            <person name="Viaud M."/>
            <person name="Benito E.P."/>
            <person name="Couloux A."/>
            <person name="Coutinho P.M."/>
            <person name="de Vries R.P."/>
            <person name="Dyer P.S."/>
            <person name="Fillinger S."/>
            <person name="Fournier E."/>
            <person name="Gout L."/>
            <person name="Hahn M."/>
            <person name="Kohn L."/>
            <person name="Lapalu N."/>
            <person name="Plummer K.M."/>
            <person name="Pradier J.M."/>
            <person name="Quevillon E."/>
            <person name="Sharon A."/>
            <person name="Simon A."/>
            <person name="ten Have A."/>
            <person name="Tudzynski B."/>
            <person name="Tudzynski P."/>
            <person name="Wincker P."/>
            <person name="Andrew M."/>
            <person name="Anthouard V."/>
            <person name="Beever R.E."/>
            <person name="Beffa R."/>
            <person name="Benoit I."/>
            <person name="Bouzid O."/>
            <person name="Brault B."/>
            <person name="Chen Z."/>
            <person name="Choquer M."/>
            <person name="Collemare J."/>
            <person name="Cotton P."/>
            <person name="Danchin E.G."/>
            <person name="Da Silva C."/>
            <person name="Gautier A."/>
            <person name="Giraud C."/>
            <person name="Giraud T."/>
            <person name="Gonzalez C."/>
            <person name="Grossetete S."/>
            <person name="Guldener U."/>
            <person name="Henrissat B."/>
            <person name="Howlett B.J."/>
            <person name="Kodira C."/>
            <person name="Kretschmer M."/>
            <person name="Lappartient A."/>
            <person name="Leroch M."/>
            <person name="Levis C."/>
            <person name="Mauceli E."/>
            <person name="Neuveglise C."/>
            <person name="Oeser B."/>
            <person name="Pearson M."/>
            <person name="Poulain J."/>
            <person name="Poussereau N."/>
            <person name="Quesneville H."/>
            <person name="Rascle C."/>
            <person name="Schumacher J."/>
            <person name="Segurens B."/>
            <person name="Sexton A."/>
            <person name="Silva E."/>
            <person name="Sirven C."/>
            <person name="Soanes D.M."/>
            <person name="Talbot N.J."/>
            <person name="Templeton M."/>
            <person name="Yandava C."/>
            <person name="Yarden O."/>
            <person name="Zeng Q."/>
            <person name="Rollins J.A."/>
            <person name="Lebrun M.H."/>
            <person name="Dickman M."/>
        </authorList>
    </citation>
    <scope>NUCLEOTIDE SEQUENCE [LARGE SCALE GENOMIC DNA]</scope>
    <source>
        <strain evidence="2">T4</strain>
    </source>
</reference>
<sequence>MKIGAKNSKKVQFTLTIFYRCFCTTNHKPYFRYRRGDTQRPARETLVARSRCPFEQGLLSPHPSCKRGK</sequence>
<dbReference type="AlphaFoldDB" id="G2YQZ4"/>
<protein>
    <submittedName>
        <fullName evidence="1">Uncharacterized protein</fullName>
    </submittedName>
</protein>
<dbReference type="Proteomes" id="UP000008177">
    <property type="component" value="Unplaced contigs"/>
</dbReference>
<organism evidence="1 2">
    <name type="scientific">Botryotinia fuckeliana (strain T4)</name>
    <name type="common">Noble rot fungus</name>
    <name type="synonym">Botrytis cinerea</name>
    <dbReference type="NCBI Taxonomy" id="999810"/>
    <lineage>
        <taxon>Eukaryota</taxon>
        <taxon>Fungi</taxon>
        <taxon>Dikarya</taxon>
        <taxon>Ascomycota</taxon>
        <taxon>Pezizomycotina</taxon>
        <taxon>Leotiomycetes</taxon>
        <taxon>Helotiales</taxon>
        <taxon>Sclerotiniaceae</taxon>
        <taxon>Botrytis</taxon>
    </lineage>
</organism>